<dbReference type="GO" id="GO:0000156">
    <property type="term" value="F:phosphorelay response regulator activity"/>
    <property type="evidence" value="ECO:0007669"/>
    <property type="project" value="TreeGrafter"/>
</dbReference>
<dbReference type="InterPro" id="IPR001789">
    <property type="entry name" value="Sig_transdc_resp-reg_receiver"/>
</dbReference>
<dbReference type="PROSITE" id="PS50110">
    <property type="entry name" value="RESPONSE_REGULATORY"/>
    <property type="match status" value="1"/>
</dbReference>
<keyword evidence="4 7" id="KW-0238">DNA-binding</keyword>
<proteinExistence type="predicted"/>
<name>A0A198AFL3_9BACL</name>
<evidence type="ECO:0000256" key="3">
    <source>
        <dbReference type="ARBA" id="ARBA00023015"/>
    </source>
</evidence>
<dbReference type="PANTHER" id="PTHR48111:SF40">
    <property type="entry name" value="PHOSPHATE REGULON TRANSCRIPTIONAL REGULATORY PROTEIN PHOB"/>
    <property type="match status" value="1"/>
</dbReference>
<dbReference type="CDD" id="cd00383">
    <property type="entry name" value="trans_reg_C"/>
    <property type="match status" value="1"/>
</dbReference>
<dbReference type="Pfam" id="PF00072">
    <property type="entry name" value="Response_reg"/>
    <property type="match status" value="1"/>
</dbReference>
<dbReference type="InterPro" id="IPR039420">
    <property type="entry name" value="WalR-like"/>
</dbReference>
<evidence type="ECO:0000256" key="4">
    <source>
        <dbReference type="ARBA" id="ARBA00023125"/>
    </source>
</evidence>
<accession>A0A198AFL3</accession>
<dbReference type="OrthoDB" id="9790442at2"/>
<dbReference type="SMART" id="SM00448">
    <property type="entry name" value="REC"/>
    <property type="match status" value="1"/>
</dbReference>
<evidence type="ECO:0000313" key="10">
    <source>
        <dbReference type="EMBL" id="OAS19723.1"/>
    </source>
</evidence>
<dbReference type="Gene3D" id="3.40.50.2300">
    <property type="match status" value="1"/>
</dbReference>
<keyword evidence="1 6" id="KW-0597">Phosphoprotein</keyword>
<feature type="domain" description="Response regulatory" evidence="8">
    <location>
        <begin position="3"/>
        <end position="116"/>
    </location>
</feature>
<keyword evidence="3" id="KW-0805">Transcription regulation</keyword>
<dbReference type="SMART" id="SM00862">
    <property type="entry name" value="Trans_reg_C"/>
    <property type="match status" value="1"/>
</dbReference>
<evidence type="ECO:0000256" key="1">
    <source>
        <dbReference type="ARBA" id="ARBA00022553"/>
    </source>
</evidence>
<keyword evidence="11" id="KW-1185">Reference proteome</keyword>
<dbReference type="PANTHER" id="PTHR48111">
    <property type="entry name" value="REGULATOR OF RPOS"/>
    <property type="match status" value="1"/>
</dbReference>
<sequence>MKKVLVVEDEMAIARVIAAYLQKEHYEVVTVHDGAEAVHVFDREQPNLVLLDINLPGMDGWEILTYIRQKSACPVIMLTALSETEQKLSGLNQGADDYITKPFVAAEVVARVNAVLRRFSNVMERKHVRHYGSLKIDFQSHEVFLNGAKVLLTPRDLSVLLLLAENPNQVFTREHLLDSVWGMDYDGSDRAVDLVVKRVRKALENWPPNEGEIRTMHRLGYQFYVNEK</sequence>
<reference evidence="10 11" key="1">
    <citation type="submission" date="2016-05" db="EMBL/GenBank/DDBJ databases">
        <title>Paenibacillus sp. 1ZS3-15 nov., isolated from the rhizosphere soil.</title>
        <authorList>
            <person name="Zhang X.X."/>
            <person name="Zhang J."/>
        </authorList>
    </citation>
    <scope>NUCLEOTIDE SEQUENCE [LARGE SCALE GENOMIC DNA]</scope>
    <source>
        <strain evidence="10 11">1ZS3-15</strain>
    </source>
</reference>
<evidence type="ECO:0000256" key="7">
    <source>
        <dbReference type="PROSITE-ProRule" id="PRU01091"/>
    </source>
</evidence>
<keyword evidence="2" id="KW-0902">Two-component regulatory system</keyword>
<dbReference type="CDD" id="cd17574">
    <property type="entry name" value="REC_OmpR"/>
    <property type="match status" value="1"/>
</dbReference>
<comment type="caution">
    <text evidence="10">The sequence shown here is derived from an EMBL/GenBank/DDBJ whole genome shotgun (WGS) entry which is preliminary data.</text>
</comment>
<dbReference type="GO" id="GO:0000976">
    <property type="term" value="F:transcription cis-regulatory region binding"/>
    <property type="evidence" value="ECO:0007669"/>
    <property type="project" value="TreeGrafter"/>
</dbReference>
<dbReference type="Pfam" id="PF00486">
    <property type="entry name" value="Trans_reg_C"/>
    <property type="match status" value="1"/>
</dbReference>
<dbReference type="Gene3D" id="1.10.10.10">
    <property type="entry name" value="Winged helix-like DNA-binding domain superfamily/Winged helix DNA-binding domain"/>
    <property type="match status" value="1"/>
</dbReference>
<feature type="modified residue" description="4-aspartylphosphate" evidence="6">
    <location>
        <position position="52"/>
    </location>
</feature>
<dbReference type="Gene3D" id="6.10.250.690">
    <property type="match status" value="1"/>
</dbReference>
<keyword evidence="5" id="KW-0804">Transcription</keyword>
<dbReference type="AlphaFoldDB" id="A0A198AFL3"/>
<evidence type="ECO:0000259" key="9">
    <source>
        <dbReference type="PROSITE" id="PS51755"/>
    </source>
</evidence>
<feature type="DNA-binding region" description="OmpR/PhoB-type" evidence="7">
    <location>
        <begin position="126"/>
        <end position="225"/>
    </location>
</feature>
<dbReference type="Proteomes" id="UP000078454">
    <property type="component" value="Unassembled WGS sequence"/>
</dbReference>
<evidence type="ECO:0000256" key="5">
    <source>
        <dbReference type="ARBA" id="ARBA00023163"/>
    </source>
</evidence>
<dbReference type="RefSeq" id="WP_068663535.1">
    <property type="nucleotide sequence ID" value="NZ_LYPB01000054.1"/>
</dbReference>
<organism evidence="10 11">
    <name type="scientific">Paenibacillus oryzisoli</name>
    <dbReference type="NCBI Taxonomy" id="1850517"/>
    <lineage>
        <taxon>Bacteria</taxon>
        <taxon>Bacillati</taxon>
        <taxon>Bacillota</taxon>
        <taxon>Bacilli</taxon>
        <taxon>Bacillales</taxon>
        <taxon>Paenibacillaceae</taxon>
        <taxon>Paenibacillus</taxon>
    </lineage>
</organism>
<dbReference type="EMBL" id="LYPB01000054">
    <property type="protein sequence ID" value="OAS19723.1"/>
    <property type="molecule type" value="Genomic_DNA"/>
</dbReference>
<dbReference type="InterPro" id="IPR011006">
    <property type="entry name" value="CheY-like_superfamily"/>
</dbReference>
<dbReference type="GO" id="GO:0032993">
    <property type="term" value="C:protein-DNA complex"/>
    <property type="evidence" value="ECO:0007669"/>
    <property type="project" value="TreeGrafter"/>
</dbReference>
<evidence type="ECO:0000259" key="8">
    <source>
        <dbReference type="PROSITE" id="PS50110"/>
    </source>
</evidence>
<dbReference type="GO" id="GO:0006355">
    <property type="term" value="P:regulation of DNA-templated transcription"/>
    <property type="evidence" value="ECO:0007669"/>
    <property type="project" value="InterPro"/>
</dbReference>
<gene>
    <name evidence="10" type="ORF">A8708_26225</name>
</gene>
<dbReference type="GO" id="GO:0005829">
    <property type="term" value="C:cytosol"/>
    <property type="evidence" value="ECO:0007669"/>
    <property type="project" value="TreeGrafter"/>
</dbReference>
<feature type="domain" description="OmpR/PhoB-type" evidence="9">
    <location>
        <begin position="126"/>
        <end position="225"/>
    </location>
</feature>
<dbReference type="STRING" id="1850517.A8708_26225"/>
<dbReference type="InterPro" id="IPR036388">
    <property type="entry name" value="WH-like_DNA-bd_sf"/>
</dbReference>
<protein>
    <submittedName>
        <fullName evidence="10">DNA-binding response regulator</fullName>
    </submittedName>
</protein>
<dbReference type="SUPFAM" id="SSF52172">
    <property type="entry name" value="CheY-like"/>
    <property type="match status" value="1"/>
</dbReference>
<evidence type="ECO:0000256" key="6">
    <source>
        <dbReference type="PROSITE-ProRule" id="PRU00169"/>
    </source>
</evidence>
<dbReference type="PROSITE" id="PS51755">
    <property type="entry name" value="OMPR_PHOB"/>
    <property type="match status" value="1"/>
</dbReference>
<dbReference type="FunFam" id="3.40.50.2300:FF:000001">
    <property type="entry name" value="DNA-binding response regulator PhoB"/>
    <property type="match status" value="1"/>
</dbReference>
<dbReference type="InterPro" id="IPR001867">
    <property type="entry name" value="OmpR/PhoB-type_DNA-bd"/>
</dbReference>
<evidence type="ECO:0000256" key="2">
    <source>
        <dbReference type="ARBA" id="ARBA00023012"/>
    </source>
</evidence>
<evidence type="ECO:0000313" key="11">
    <source>
        <dbReference type="Proteomes" id="UP000078454"/>
    </source>
</evidence>